<gene>
    <name evidence="8" type="primary">fliA</name>
    <name evidence="8" type="ORF">DSM19430T_28540</name>
</gene>
<dbReference type="InterPro" id="IPR012845">
    <property type="entry name" value="RNA_pol_sigma_FliA_WhiG"/>
</dbReference>
<keyword evidence="4 5" id="KW-0804">Transcription</keyword>
<dbReference type="PANTHER" id="PTHR30385">
    <property type="entry name" value="SIGMA FACTOR F FLAGELLAR"/>
    <property type="match status" value="1"/>
</dbReference>
<dbReference type="InterPro" id="IPR007630">
    <property type="entry name" value="RNA_pol_sigma70_r4"/>
</dbReference>
<dbReference type="NCBIfam" id="TIGR02479">
    <property type="entry name" value="FliA_WhiG"/>
    <property type="match status" value="1"/>
</dbReference>
<evidence type="ECO:0000256" key="3">
    <source>
        <dbReference type="ARBA" id="ARBA00023125"/>
    </source>
</evidence>
<name>A0A7J0BWS7_9BACT</name>
<dbReference type="NCBIfam" id="TIGR02937">
    <property type="entry name" value="sigma70-ECF"/>
    <property type="match status" value="1"/>
</dbReference>
<keyword evidence="1 5" id="KW-0805">Transcription regulation</keyword>
<sequence length="246" mass="28071">MLESGSVAWEDMSNREQEAVVRHYAPKIKFLALRLKAKLPKNVELGELISAGTLGLMESLGKFNPKMGIKFDTYAESRIRGAMLDELRRLDWFPRSLRHRVRQLEQAIHRLENDKGRAPTEQELQTETGLDEKDVRLGLEALQNQLCLSLDAIQDTFSTEGRESIDGEPFQATALSELIERVASLIDQLTPREKLVLSLYYSDELNMRETAEVMGITEGRVSQLHTQALQRLRREFHTSYGENDGI</sequence>
<dbReference type="InterPro" id="IPR013324">
    <property type="entry name" value="RNA_pol_sigma_r3/r4-like"/>
</dbReference>
<dbReference type="Pfam" id="PF04539">
    <property type="entry name" value="Sigma70_r3"/>
    <property type="match status" value="1"/>
</dbReference>
<evidence type="ECO:0000256" key="1">
    <source>
        <dbReference type="ARBA" id="ARBA00023015"/>
    </source>
</evidence>
<organism evidence="8 9">
    <name type="scientific">Desulfovibrio psychrotolerans</name>
    <dbReference type="NCBI Taxonomy" id="415242"/>
    <lineage>
        <taxon>Bacteria</taxon>
        <taxon>Pseudomonadati</taxon>
        <taxon>Thermodesulfobacteriota</taxon>
        <taxon>Desulfovibrionia</taxon>
        <taxon>Desulfovibrionales</taxon>
        <taxon>Desulfovibrionaceae</taxon>
        <taxon>Desulfovibrio</taxon>
    </lineage>
</organism>
<dbReference type="GO" id="GO:0006352">
    <property type="term" value="P:DNA-templated transcription initiation"/>
    <property type="evidence" value="ECO:0007669"/>
    <property type="project" value="InterPro"/>
</dbReference>
<dbReference type="GO" id="GO:0003899">
    <property type="term" value="F:DNA-directed RNA polymerase activity"/>
    <property type="evidence" value="ECO:0007669"/>
    <property type="project" value="InterPro"/>
</dbReference>
<feature type="domain" description="RNA polymerase sigma-70" evidence="6">
    <location>
        <begin position="47"/>
        <end position="60"/>
    </location>
</feature>
<dbReference type="PANTHER" id="PTHR30385:SF7">
    <property type="entry name" value="RNA POLYMERASE SIGMA FACTOR FLIA"/>
    <property type="match status" value="1"/>
</dbReference>
<dbReference type="InterPro" id="IPR013325">
    <property type="entry name" value="RNA_pol_sigma_r2"/>
</dbReference>
<dbReference type="EMBL" id="BLVP01000035">
    <property type="protein sequence ID" value="GFM38170.1"/>
    <property type="molecule type" value="Genomic_DNA"/>
</dbReference>
<comment type="function">
    <text evidence="5">Sigma factors are initiation factors that promote the attachment of RNA polymerase to specific initiation sites and are then released.</text>
</comment>
<dbReference type="Gene3D" id="1.20.140.160">
    <property type="match status" value="1"/>
</dbReference>
<keyword evidence="2 5" id="KW-0731">Sigma factor</keyword>
<evidence type="ECO:0000256" key="2">
    <source>
        <dbReference type="ARBA" id="ARBA00023082"/>
    </source>
</evidence>
<dbReference type="NCBIfam" id="NF005413">
    <property type="entry name" value="PRK06986.1"/>
    <property type="match status" value="1"/>
</dbReference>
<evidence type="ECO:0000256" key="4">
    <source>
        <dbReference type="ARBA" id="ARBA00023163"/>
    </source>
</evidence>
<dbReference type="PROSITE" id="PS00716">
    <property type="entry name" value="SIGMA70_2"/>
    <property type="match status" value="1"/>
</dbReference>
<dbReference type="InterPro" id="IPR000943">
    <property type="entry name" value="RNA_pol_sigma70"/>
</dbReference>
<dbReference type="SUPFAM" id="SSF88946">
    <property type="entry name" value="Sigma2 domain of RNA polymerase sigma factors"/>
    <property type="match status" value="1"/>
</dbReference>
<comment type="similarity">
    <text evidence="5">Belongs to the sigma-70 factor family.</text>
</comment>
<dbReference type="PIRSF" id="PIRSF000770">
    <property type="entry name" value="RNA_pol_sigma-SigE/K"/>
    <property type="match status" value="1"/>
</dbReference>
<dbReference type="SUPFAM" id="SSF88659">
    <property type="entry name" value="Sigma3 and sigma4 domains of RNA polymerase sigma factors"/>
    <property type="match status" value="2"/>
</dbReference>
<dbReference type="AlphaFoldDB" id="A0A7J0BWS7"/>
<dbReference type="Pfam" id="PF04542">
    <property type="entry name" value="Sigma70_r2"/>
    <property type="match status" value="1"/>
</dbReference>
<keyword evidence="9" id="KW-1185">Reference proteome</keyword>
<dbReference type="PRINTS" id="PR00046">
    <property type="entry name" value="SIGMA70FCT"/>
</dbReference>
<proteinExistence type="inferred from homology"/>
<comment type="caution">
    <text evidence="8">The sequence shown here is derived from an EMBL/GenBank/DDBJ whole genome shotgun (WGS) entry which is preliminary data.</text>
</comment>
<dbReference type="InterPro" id="IPR014284">
    <property type="entry name" value="RNA_pol_sigma-70_dom"/>
</dbReference>
<dbReference type="Proteomes" id="UP000503820">
    <property type="component" value="Unassembled WGS sequence"/>
</dbReference>
<protein>
    <recommendedName>
        <fullName evidence="5">RNA polymerase sigma factor</fullName>
    </recommendedName>
</protein>
<dbReference type="Gene3D" id="1.10.1740.10">
    <property type="match status" value="1"/>
</dbReference>
<feature type="domain" description="RNA polymerase sigma-70" evidence="7">
    <location>
        <begin position="206"/>
        <end position="232"/>
    </location>
</feature>
<evidence type="ECO:0000313" key="9">
    <source>
        <dbReference type="Proteomes" id="UP000503820"/>
    </source>
</evidence>
<dbReference type="GO" id="GO:0016987">
    <property type="term" value="F:sigma factor activity"/>
    <property type="evidence" value="ECO:0007669"/>
    <property type="project" value="UniProtKB-KW"/>
</dbReference>
<evidence type="ECO:0000256" key="5">
    <source>
        <dbReference type="RuleBase" id="RU362124"/>
    </source>
</evidence>
<dbReference type="GO" id="GO:0003677">
    <property type="term" value="F:DNA binding"/>
    <property type="evidence" value="ECO:0007669"/>
    <property type="project" value="UniProtKB-KW"/>
</dbReference>
<evidence type="ECO:0000259" key="7">
    <source>
        <dbReference type="PROSITE" id="PS00716"/>
    </source>
</evidence>
<dbReference type="CDD" id="cd06171">
    <property type="entry name" value="Sigma70_r4"/>
    <property type="match status" value="1"/>
</dbReference>
<evidence type="ECO:0000259" key="6">
    <source>
        <dbReference type="PROSITE" id="PS00715"/>
    </source>
</evidence>
<reference evidence="8 9" key="1">
    <citation type="submission" date="2020-05" db="EMBL/GenBank/DDBJ databases">
        <title>Draft genome sequence of Desulfovibrio psychrotolerans JS1T.</title>
        <authorList>
            <person name="Ueno A."/>
            <person name="Tamazawa S."/>
            <person name="Tamamura S."/>
            <person name="Murakami T."/>
            <person name="Kiyama T."/>
            <person name="Inomata H."/>
            <person name="Amano Y."/>
            <person name="Miyakawa K."/>
            <person name="Tamaki H."/>
            <person name="Naganuma T."/>
            <person name="Kaneko K."/>
        </authorList>
    </citation>
    <scope>NUCLEOTIDE SEQUENCE [LARGE SCALE GENOMIC DNA]</scope>
    <source>
        <strain evidence="8 9">JS1</strain>
    </source>
</reference>
<keyword evidence="3 5" id="KW-0238">DNA-binding</keyword>
<dbReference type="InterPro" id="IPR007627">
    <property type="entry name" value="RNA_pol_sigma70_r2"/>
</dbReference>
<accession>A0A7J0BWS7</accession>
<evidence type="ECO:0000313" key="8">
    <source>
        <dbReference type="EMBL" id="GFM38170.1"/>
    </source>
</evidence>
<dbReference type="PROSITE" id="PS00715">
    <property type="entry name" value="SIGMA70_1"/>
    <property type="match status" value="1"/>
</dbReference>
<dbReference type="InterPro" id="IPR007624">
    <property type="entry name" value="RNA_pol_sigma70_r3"/>
</dbReference>
<dbReference type="Pfam" id="PF04545">
    <property type="entry name" value="Sigma70_r4"/>
    <property type="match status" value="1"/>
</dbReference>